<dbReference type="OrthoDB" id="1436560at2759"/>
<reference evidence="3" key="1">
    <citation type="journal article" date="2020" name="Nat. Commun.">
        <title>Genome sequence of the cluster root forming white lupin.</title>
        <authorList>
            <person name="Hufnagel B."/>
            <person name="Marques A."/>
            <person name="Soriano A."/>
            <person name="Marques L."/>
            <person name="Divol F."/>
            <person name="Doumas P."/>
            <person name="Sallet E."/>
            <person name="Mancinotti D."/>
            <person name="Carrere S."/>
            <person name="Marande W."/>
            <person name="Arribat S."/>
            <person name="Keller J."/>
            <person name="Huneau C."/>
            <person name="Blein T."/>
            <person name="Aime D."/>
            <person name="Laguerre M."/>
            <person name="Taylor J."/>
            <person name="Schubert V."/>
            <person name="Nelson M."/>
            <person name="Geu-Flores F."/>
            <person name="Crespi M."/>
            <person name="Gallardo-Guerrero K."/>
            <person name="Delaux P.-M."/>
            <person name="Salse J."/>
            <person name="Berges H."/>
            <person name="Guyot R."/>
            <person name="Gouzy J."/>
            <person name="Peret B."/>
        </authorList>
    </citation>
    <scope>NUCLEOTIDE SEQUENCE [LARGE SCALE GENOMIC DNA]</scope>
    <source>
        <strain evidence="3">cv. Amiga</strain>
    </source>
</reference>
<dbReference type="AlphaFoldDB" id="A0A6A4PF09"/>
<keyword evidence="2" id="KW-0695">RNA-directed DNA polymerase</keyword>
<protein>
    <submittedName>
        <fullName evidence="2">Putative RNA-directed DNA polymerase</fullName>
    </submittedName>
</protein>
<dbReference type="Proteomes" id="UP000447434">
    <property type="component" value="Chromosome 14"/>
</dbReference>
<evidence type="ECO:0000259" key="1">
    <source>
        <dbReference type="Pfam" id="PF22936"/>
    </source>
</evidence>
<gene>
    <name evidence="2" type="ORF">Lalb_Chr14g0363271</name>
</gene>
<dbReference type="InterPro" id="IPR054722">
    <property type="entry name" value="PolX-like_BBD"/>
</dbReference>
<proteinExistence type="predicted"/>
<evidence type="ECO:0000313" key="3">
    <source>
        <dbReference type="Proteomes" id="UP000447434"/>
    </source>
</evidence>
<dbReference type="GO" id="GO:0003964">
    <property type="term" value="F:RNA-directed DNA polymerase activity"/>
    <property type="evidence" value="ECO:0007669"/>
    <property type="project" value="UniProtKB-KW"/>
</dbReference>
<keyword evidence="2" id="KW-0548">Nucleotidyltransferase</keyword>
<sequence>MCPYKDLFTTFEHVDSDVVLMENDTQCKVAGIGTVQIKTHDGVVRTLADVRYIPDLKWNLISLGTLESLGCRYSAEGGVLKISKGALVLLKANRVGSLYVCKALL</sequence>
<keyword evidence="3" id="KW-1185">Reference proteome</keyword>
<accession>A0A6A4PF09</accession>
<comment type="caution">
    <text evidence="2">The sequence shown here is derived from an EMBL/GenBank/DDBJ whole genome shotgun (WGS) entry which is preliminary data.</text>
</comment>
<keyword evidence="2" id="KW-0808">Transferase</keyword>
<name>A0A6A4PF09_LUPAL</name>
<feature type="domain" description="Retrovirus-related Pol polyprotein from transposon TNT 1-94-like beta-barrel" evidence="1">
    <location>
        <begin position="1"/>
        <end position="71"/>
    </location>
</feature>
<dbReference type="EMBL" id="WOCE01000014">
    <property type="protein sequence ID" value="KAE9599537.1"/>
    <property type="molecule type" value="Genomic_DNA"/>
</dbReference>
<organism evidence="2 3">
    <name type="scientific">Lupinus albus</name>
    <name type="common">White lupine</name>
    <name type="synonym">Lupinus termis</name>
    <dbReference type="NCBI Taxonomy" id="3870"/>
    <lineage>
        <taxon>Eukaryota</taxon>
        <taxon>Viridiplantae</taxon>
        <taxon>Streptophyta</taxon>
        <taxon>Embryophyta</taxon>
        <taxon>Tracheophyta</taxon>
        <taxon>Spermatophyta</taxon>
        <taxon>Magnoliopsida</taxon>
        <taxon>eudicotyledons</taxon>
        <taxon>Gunneridae</taxon>
        <taxon>Pentapetalae</taxon>
        <taxon>rosids</taxon>
        <taxon>fabids</taxon>
        <taxon>Fabales</taxon>
        <taxon>Fabaceae</taxon>
        <taxon>Papilionoideae</taxon>
        <taxon>50 kb inversion clade</taxon>
        <taxon>genistoids sensu lato</taxon>
        <taxon>core genistoids</taxon>
        <taxon>Genisteae</taxon>
        <taxon>Lupinus</taxon>
    </lineage>
</organism>
<evidence type="ECO:0000313" key="2">
    <source>
        <dbReference type="EMBL" id="KAE9599537.1"/>
    </source>
</evidence>
<dbReference type="Pfam" id="PF22936">
    <property type="entry name" value="Pol_BBD"/>
    <property type="match status" value="1"/>
</dbReference>